<keyword evidence="3" id="KW-0238">DNA-binding</keyword>
<dbReference type="RefSeq" id="WP_095721805.1">
    <property type="nucleotide sequence ID" value="NZ_NTFS01000101.1"/>
</dbReference>
<sequence>MNKNNIELRHLRYFLAVAEELNFGRAAERLNITQPSLSRQIQNLEKELSIILFERNQRQIKLTVPGQIFLTEVEQILLRFDQGIRIAKRANRGEIGQLIVGFQGSSVYDIIPMSIKVFRDRFPEVEIIMKPMETSEQVIAIAENNLDVGFVIPPITDANLKVEILLQEPLVLALPENHPLAAQSEIPITALANEPLILASSDRGCGLHEQIFDIYQRVGLRPNIVCAAKEMQVMLGFVAAGIGISLLPSHVKNFQRSGVVYRVLTPDAPIAGLGIAWKSENLIPVLSTFLEIVRYLANTPSFYPDSDRK</sequence>
<dbReference type="SUPFAM" id="SSF46785">
    <property type="entry name" value="Winged helix' DNA-binding domain"/>
    <property type="match status" value="1"/>
</dbReference>
<dbReference type="Pfam" id="PF00126">
    <property type="entry name" value="HTH_1"/>
    <property type="match status" value="1"/>
</dbReference>
<name>A0A2A2TJD3_9CYAN</name>
<evidence type="ECO:0000313" key="6">
    <source>
        <dbReference type="EMBL" id="PAX55198.1"/>
    </source>
</evidence>
<dbReference type="Proteomes" id="UP000218238">
    <property type="component" value="Unassembled WGS sequence"/>
</dbReference>
<dbReference type="EMBL" id="NTFS01000101">
    <property type="protein sequence ID" value="PAX55198.1"/>
    <property type="molecule type" value="Genomic_DNA"/>
</dbReference>
<dbReference type="Pfam" id="PF03466">
    <property type="entry name" value="LysR_substrate"/>
    <property type="match status" value="1"/>
</dbReference>
<evidence type="ECO:0000256" key="3">
    <source>
        <dbReference type="ARBA" id="ARBA00023125"/>
    </source>
</evidence>
<gene>
    <name evidence="6" type="ORF">CK510_11350</name>
</gene>
<dbReference type="PRINTS" id="PR00039">
    <property type="entry name" value="HTHLYSR"/>
</dbReference>
<feature type="domain" description="HTH lysR-type" evidence="5">
    <location>
        <begin position="6"/>
        <end position="63"/>
    </location>
</feature>
<comment type="caution">
    <text evidence="6">The sequence shown here is derived from an EMBL/GenBank/DDBJ whole genome shotgun (WGS) entry which is preliminary data.</text>
</comment>
<dbReference type="FunFam" id="1.10.10.10:FF:000001">
    <property type="entry name" value="LysR family transcriptional regulator"/>
    <property type="match status" value="1"/>
</dbReference>
<dbReference type="GO" id="GO:0003700">
    <property type="term" value="F:DNA-binding transcription factor activity"/>
    <property type="evidence" value="ECO:0007669"/>
    <property type="project" value="InterPro"/>
</dbReference>
<evidence type="ECO:0000256" key="2">
    <source>
        <dbReference type="ARBA" id="ARBA00023015"/>
    </source>
</evidence>
<evidence type="ECO:0000256" key="4">
    <source>
        <dbReference type="ARBA" id="ARBA00023163"/>
    </source>
</evidence>
<keyword evidence="7" id="KW-1185">Reference proteome</keyword>
<dbReference type="Gene3D" id="1.10.10.10">
    <property type="entry name" value="Winged helix-like DNA-binding domain superfamily/Winged helix DNA-binding domain"/>
    <property type="match status" value="1"/>
</dbReference>
<keyword evidence="4" id="KW-0804">Transcription</keyword>
<dbReference type="OrthoDB" id="9803735at2"/>
<accession>A0A2A2TJD3</accession>
<protein>
    <submittedName>
        <fullName evidence="6">LysR family transcriptional regulator</fullName>
    </submittedName>
</protein>
<dbReference type="InterPro" id="IPR005119">
    <property type="entry name" value="LysR_subst-bd"/>
</dbReference>
<dbReference type="SUPFAM" id="SSF53850">
    <property type="entry name" value="Periplasmic binding protein-like II"/>
    <property type="match status" value="1"/>
</dbReference>
<dbReference type="CDD" id="cd08414">
    <property type="entry name" value="PBP2_LTTR_aromatics_like"/>
    <property type="match status" value="1"/>
</dbReference>
<reference evidence="6 7" key="1">
    <citation type="submission" date="2017-08" db="EMBL/GenBank/DDBJ databases">
        <title>Draft genome sequence of filamentous cyanobacterium Calothrix elsteri CCALA 953.</title>
        <authorList>
            <person name="Gagunashvili A.N."/>
            <person name="Elster J."/>
            <person name="Andresson O.S."/>
        </authorList>
    </citation>
    <scope>NUCLEOTIDE SEQUENCE [LARGE SCALE GENOMIC DNA]</scope>
    <source>
        <strain evidence="6 7">CCALA 953</strain>
    </source>
</reference>
<evidence type="ECO:0000256" key="1">
    <source>
        <dbReference type="ARBA" id="ARBA00009437"/>
    </source>
</evidence>
<dbReference type="InterPro" id="IPR036390">
    <property type="entry name" value="WH_DNA-bd_sf"/>
</dbReference>
<dbReference type="InterPro" id="IPR000847">
    <property type="entry name" value="LysR_HTH_N"/>
</dbReference>
<keyword evidence="2" id="KW-0805">Transcription regulation</keyword>
<dbReference type="GO" id="GO:0032993">
    <property type="term" value="C:protein-DNA complex"/>
    <property type="evidence" value="ECO:0007669"/>
    <property type="project" value="TreeGrafter"/>
</dbReference>
<organism evidence="6 7">
    <name type="scientific">Brunnivagina elsteri CCALA 953</name>
    <dbReference type="NCBI Taxonomy" id="987040"/>
    <lineage>
        <taxon>Bacteria</taxon>
        <taxon>Bacillati</taxon>
        <taxon>Cyanobacteriota</taxon>
        <taxon>Cyanophyceae</taxon>
        <taxon>Nostocales</taxon>
        <taxon>Calotrichaceae</taxon>
        <taxon>Brunnivagina</taxon>
    </lineage>
</organism>
<comment type="similarity">
    <text evidence="1">Belongs to the LysR transcriptional regulatory family.</text>
</comment>
<dbReference type="AlphaFoldDB" id="A0A2A2TJD3"/>
<dbReference type="PROSITE" id="PS50931">
    <property type="entry name" value="HTH_LYSR"/>
    <property type="match status" value="1"/>
</dbReference>
<dbReference type="PANTHER" id="PTHR30346">
    <property type="entry name" value="TRANSCRIPTIONAL DUAL REGULATOR HCAR-RELATED"/>
    <property type="match status" value="1"/>
</dbReference>
<proteinExistence type="inferred from homology"/>
<evidence type="ECO:0000259" key="5">
    <source>
        <dbReference type="PROSITE" id="PS50931"/>
    </source>
</evidence>
<dbReference type="Gene3D" id="3.40.190.10">
    <property type="entry name" value="Periplasmic binding protein-like II"/>
    <property type="match status" value="2"/>
</dbReference>
<dbReference type="PANTHER" id="PTHR30346:SF0">
    <property type="entry name" value="HCA OPERON TRANSCRIPTIONAL ACTIVATOR HCAR"/>
    <property type="match status" value="1"/>
</dbReference>
<dbReference type="InterPro" id="IPR036388">
    <property type="entry name" value="WH-like_DNA-bd_sf"/>
</dbReference>
<evidence type="ECO:0000313" key="7">
    <source>
        <dbReference type="Proteomes" id="UP000218238"/>
    </source>
</evidence>
<dbReference type="GO" id="GO:0003677">
    <property type="term" value="F:DNA binding"/>
    <property type="evidence" value="ECO:0007669"/>
    <property type="project" value="UniProtKB-KW"/>
</dbReference>